<dbReference type="InterPro" id="IPR001494">
    <property type="entry name" value="Importin-beta_N"/>
</dbReference>
<dbReference type="Gene3D" id="1.25.10.10">
    <property type="entry name" value="Leucine-rich Repeat Variant"/>
    <property type="match status" value="1"/>
</dbReference>
<evidence type="ECO:0000256" key="4">
    <source>
        <dbReference type="ARBA" id="ARBA00023242"/>
    </source>
</evidence>
<keyword evidence="8" id="KW-1185">Reference proteome</keyword>
<accession>A0AAN8E813</accession>
<dbReference type="InterPro" id="IPR011989">
    <property type="entry name" value="ARM-like"/>
</dbReference>
<evidence type="ECO:0000256" key="1">
    <source>
        <dbReference type="ARBA" id="ARBA00004123"/>
    </source>
</evidence>
<sequence>MESQVLQLLQATTVPDTNTIKRAEQSLADLHRQHEYPFALLNITTHSEIDAGSRKAALTALRKYINSTWSPTFEEASSQQVSLPEDARKQIRSQILAICTSPDSSNDINQNLAASVVSKIASADFPDQWPELFPQLVSVLNTSSSDAAAQGSLRVLYELVDSGLSDEQFFQVARELVSALQHVTINTNHNTVVQAMALKVLGACFDNLEQVLATEFAPAVKAFLNESMPSWMSFFISTLKLPLPEVSGADFENANNVITKWKGVIALKIQVLQDLVKVKKVHTASMTPHVFELFQVIWEDISNLSPAFTQLFVERDGEGKLVDSDGLSYTLDALIIEAVDFLSSILKAKAVRTELNKQTQQSGSEQHATPWLQELLRVMVLYSRIPREEEEMWEIDANIYLSETTSQTANYTPRTACAELVTQTLIEWLNKTTVHALVQFYVNSLTAQTTSWKEREAYFYLLNQSMKELRSIDVSLEPETTTLIQQQTSAYLADPNAFLKGGAHIALSTSFMVAPEGFSAAALGPLDSAITAFVNEDSAVVNACGLIAVTQYLEVLPSTVTIPRQSSIIEAIANYLVQHDLQDELEDSDDIKSALIIVLRDAMLLDTTKLLETPGLDVFFNLASDGANNFMVSDLLGETFELIVQAFSDRGSDAYIKLCEKVIPSLSGAFHVGSIKEESKLTDLAAELVSKLAEFGSDPLPDGFVSVLMPPLQSILMQSTDGSVVRPATTAVSHMLNKGTSQYLAWHHDGKSSVELTLTIIDRLISSPEIDESAADEVGSLASSVIDKCGPEVLGSYLSALLRAVAVRLATAERIPFIQSLLMVFASLAIKAPSDVVSFLQDISINGTSGLHVVMTKWLVNSVHFAGFDEIRLNCVALSKIYSLHDPRVDAITVKGDLVVVETGRIKTRSQARLNPDTYTSIPATLKILKLLIDELKSAATSQFTDFASARAAAEALEDSDADSLASNDGDADGDEWEDLAGTGDGSLDLGSAKVRNELMGLVGEGFGSGNNVDRIRDDQSVDYLVNWFKEEGGKHEFSDMFAQLKPEEQKVLQDLVK</sequence>
<gene>
    <name evidence="7" type="ORF">OHC33_010498</name>
</gene>
<evidence type="ECO:0000256" key="3">
    <source>
        <dbReference type="ARBA" id="ARBA00022927"/>
    </source>
</evidence>
<evidence type="ECO:0000313" key="8">
    <source>
        <dbReference type="Proteomes" id="UP001316803"/>
    </source>
</evidence>
<evidence type="ECO:0000259" key="6">
    <source>
        <dbReference type="PROSITE" id="PS50166"/>
    </source>
</evidence>
<comment type="caution">
    <text evidence="7">The sequence shown here is derived from an EMBL/GenBank/DDBJ whole genome shotgun (WGS) entry which is preliminary data.</text>
</comment>
<feature type="region of interest" description="Disordered" evidence="5">
    <location>
        <begin position="959"/>
        <end position="985"/>
    </location>
</feature>
<dbReference type="GO" id="GO:0031267">
    <property type="term" value="F:small GTPase binding"/>
    <property type="evidence" value="ECO:0007669"/>
    <property type="project" value="InterPro"/>
</dbReference>
<dbReference type="SUPFAM" id="SSF48371">
    <property type="entry name" value="ARM repeat"/>
    <property type="match status" value="1"/>
</dbReference>
<dbReference type="Proteomes" id="UP001316803">
    <property type="component" value="Unassembled WGS sequence"/>
</dbReference>
<dbReference type="InterPro" id="IPR056840">
    <property type="entry name" value="HEAT_IPO9_central"/>
</dbReference>
<feature type="domain" description="Importin N-terminal" evidence="6">
    <location>
        <begin position="23"/>
        <end position="101"/>
    </location>
</feature>
<feature type="compositionally biased region" description="Acidic residues" evidence="5">
    <location>
        <begin position="970"/>
        <end position="979"/>
    </location>
</feature>
<evidence type="ECO:0000256" key="5">
    <source>
        <dbReference type="SAM" id="MobiDB-lite"/>
    </source>
</evidence>
<dbReference type="GO" id="GO:0005829">
    <property type="term" value="C:cytosol"/>
    <property type="evidence" value="ECO:0007669"/>
    <property type="project" value="TreeGrafter"/>
</dbReference>
<dbReference type="SMART" id="SM00913">
    <property type="entry name" value="IBN_N"/>
    <property type="match status" value="1"/>
</dbReference>
<proteinExistence type="predicted"/>
<dbReference type="GO" id="GO:0005635">
    <property type="term" value="C:nuclear envelope"/>
    <property type="evidence" value="ECO:0007669"/>
    <property type="project" value="TreeGrafter"/>
</dbReference>
<name>A0AAN8E813_9EURO</name>
<dbReference type="InterPro" id="IPR016024">
    <property type="entry name" value="ARM-type_fold"/>
</dbReference>
<dbReference type="AlphaFoldDB" id="A0AAN8E813"/>
<dbReference type="Pfam" id="PF25018">
    <property type="entry name" value="HEAT_IPO9_c"/>
    <property type="match status" value="1"/>
</dbReference>
<dbReference type="PANTHER" id="PTHR10997">
    <property type="entry name" value="IMPORTIN-7, 8, 11"/>
    <property type="match status" value="1"/>
</dbReference>
<dbReference type="PROSITE" id="PS50166">
    <property type="entry name" value="IMPORTIN_B_NT"/>
    <property type="match status" value="1"/>
</dbReference>
<dbReference type="PANTHER" id="PTHR10997:SF9">
    <property type="entry name" value="IMPORTIN-9"/>
    <property type="match status" value="1"/>
</dbReference>
<dbReference type="GO" id="GO:0006606">
    <property type="term" value="P:protein import into nucleus"/>
    <property type="evidence" value="ECO:0007669"/>
    <property type="project" value="TreeGrafter"/>
</dbReference>
<protein>
    <recommendedName>
        <fullName evidence="6">Importin N-terminal domain-containing protein</fullName>
    </recommendedName>
</protein>
<keyword evidence="2" id="KW-0813">Transport</keyword>
<reference evidence="7 8" key="1">
    <citation type="submission" date="2022-12" db="EMBL/GenBank/DDBJ databases">
        <title>Genomic features and morphological characterization of a novel Knufia sp. strain isolated from spacecraft assembly facility.</title>
        <authorList>
            <person name="Teixeira M."/>
            <person name="Chander A.M."/>
            <person name="Stajich J.E."/>
            <person name="Venkateswaran K."/>
        </authorList>
    </citation>
    <scope>NUCLEOTIDE SEQUENCE [LARGE SCALE GENOMIC DNA]</scope>
    <source>
        <strain evidence="7 8">FJI-L2-BK-P2</strain>
    </source>
</reference>
<keyword evidence="4" id="KW-0539">Nucleus</keyword>
<keyword evidence="3" id="KW-0653">Protein transport</keyword>
<evidence type="ECO:0000313" key="7">
    <source>
        <dbReference type="EMBL" id="KAK5948464.1"/>
    </source>
</evidence>
<comment type="subcellular location">
    <subcellularLocation>
        <location evidence="1">Nucleus</location>
    </subcellularLocation>
</comment>
<evidence type="ECO:0000256" key="2">
    <source>
        <dbReference type="ARBA" id="ARBA00022448"/>
    </source>
</evidence>
<dbReference type="Pfam" id="PF03810">
    <property type="entry name" value="IBN_N"/>
    <property type="match status" value="1"/>
</dbReference>
<organism evidence="7 8">
    <name type="scientific">Knufia fluminis</name>
    <dbReference type="NCBI Taxonomy" id="191047"/>
    <lineage>
        <taxon>Eukaryota</taxon>
        <taxon>Fungi</taxon>
        <taxon>Dikarya</taxon>
        <taxon>Ascomycota</taxon>
        <taxon>Pezizomycotina</taxon>
        <taxon>Eurotiomycetes</taxon>
        <taxon>Chaetothyriomycetidae</taxon>
        <taxon>Chaetothyriales</taxon>
        <taxon>Trichomeriaceae</taxon>
        <taxon>Knufia</taxon>
    </lineage>
</organism>
<dbReference type="EMBL" id="JAKLMC020000047">
    <property type="protein sequence ID" value="KAK5948464.1"/>
    <property type="molecule type" value="Genomic_DNA"/>
</dbReference>